<organism evidence="4 5">
    <name type="scientific">Maribacter arenosus</name>
    <dbReference type="NCBI Taxonomy" id="1854708"/>
    <lineage>
        <taxon>Bacteria</taxon>
        <taxon>Pseudomonadati</taxon>
        <taxon>Bacteroidota</taxon>
        <taxon>Flavobacteriia</taxon>
        <taxon>Flavobacteriales</taxon>
        <taxon>Flavobacteriaceae</taxon>
        <taxon>Maribacter</taxon>
    </lineage>
</organism>
<dbReference type="Gene3D" id="2.160.10.10">
    <property type="entry name" value="Hexapeptide repeat proteins"/>
    <property type="match status" value="1"/>
</dbReference>
<name>A0ABR7VEY3_9FLAO</name>
<dbReference type="PANTHER" id="PTHR43584:SF8">
    <property type="entry name" value="N-ACETYLMURAMATE ALPHA-1-PHOSPHATE URIDYLYLTRANSFERASE"/>
    <property type="match status" value="1"/>
</dbReference>
<dbReference type="InterPro" id="IPR050065">
    <property type="entry name" value="GlmU-like"/>
</dbReference>
<keyword evidence="2" id="KW-0012">Acyltransferase</keyword>
<feature type="domain" description="Mannose-1-phosphate guanyltransferase C-terminal" evidence="3">
    <location>
        <begin position="49"/>
        <end position="131"/>
    </location>
</feature>
<keyword evidence="5" id="KW-1185">Reference proteome</keyword>
<dbReference type="InterPro" id="IPR056729">
    <property type="entry name" value="GMPPB_C"/>
</dbReference>
<keyword evidence="1 4" id="KW-0808">Transferase</keyword>
<dbReference type="GO" id="GO:0016740">
    <property type="term" value="F:transferase activity"/>
    <property type="evidence" value="ECO:0007669"/>
    <property type="project" value="UniProtKB-KW"/>
</dbReference>
<dbReference type="PANTHER" id="PTHR43584">
    <property type="entry name" value="NUCLEOTIDYL TRANSFERASE"/>
    <property type="match status" value="1"/>
</dbReference>
<accession>A0ABR7VEY3</accession>
<dbReference type="Proteomes" id="UP000598350">
    <property type="component" value="Unassembled WGS sequence"/>
</dbReference>
<gene>
    <name evidence="4" type="ORF">HPE63_12190</name>
</gene>
<evidence type="ECO:0000256" key="2">
    <source>
        <dbReference type="ARBA" id="ARBA00023315"/>
    </source>
</evidence>
<proteinExistence type="predicted"/>
<protein>
    <submittedName>
        <fullName evidence="4">LpxA family transferase</fullName>
    </submittedName>
</protein>
<evidence type="ECO:0000256" key="1">
    <source>
        <dbReference type="ARBA" id="ARBA00022679"/>
    </source>
</evidence>
<dbReference type="RefSeq" id="WP_188314550.1">
    <property type="nucleotide sequence ID" value="NZ_JABTCG010000004.1"/>
</dbReference>
<dbReference type="InterPro" id="IPR011004">
    <property type="entry name" value="Trimer_LpxA-like_sf"/>
</dbReference>
<reference evidence="4 5" key="1">
    <citation type="submission" date="2020-05" db="EMBL/GenBank/DDBJ databases">
        <title>The draft genome sequence of Maribacter arenosus CAU 1321.</title>
        <authorList>
            <person name="Mu L."/>
        </authorList>
    </citation>
    <scope>NUCLEOTIDE SEQUENCE [LARGE SCALE GENOMIC DNA]</scope>
    <source>
        <strain evidence="4 5">CAU 1321</strain>
    </source>
</reference>
<dbReference type="Pfam" id="PF25087">
    <property type="entry name" value="GMPPB_C"/>
    <property type="match status" value="1"/>
</dbReference>
<dbReference type="SUPFAM" id="SSF51161">
    <property type="entry name" value="Trimeric LpxA-like enzymes"/>
    <property type="match status" value="1"/>
</dbReference>
<evidence type="ECO:0000313" key="4">
    <source>
        <dbReference type="EMBL" id="MBD0851430.1"/>
    </source>
</evidence>
<dbReference type="EMBL" id="JABTCG010000004">
    <property type="protein sequence ID" value="MBD0851430.1"/>
    <property type="molecule type" value="Genomic_DNA"/>
</dbReference>
<evidence type="ECO:0000313" key="5">
    <source>
        <dbReference type="Proteomes" id="UP000598350"/>
    </source>
</evidence>
<sequence>MDIGDFISNISAHLKVDKNSSPWELTTNLKEILVGILPNLDDNFKICDGIAIHKSTVIEKGVTIKPPFIAMENCYIGANANFREGVFLDKSVKIGPSSEIKSSIICSRTAIAHLNYIGNSIIGQHVNFEAGSIAANHYNERVDKRIWVRYKDELIDTGVEKFGALVGDNSRIGANGVLSPGTILTKNSIVKRLELINQQHGN</sequence>
<comment type="caution">
    <text evidence="4">The sequence shown here is derived from an EMBL/GenBank/DDBJ whole genome shotgun (WGS) entry which is preliminary data.</text>
</comment>
<evidence type="ECO:0000259" key="3">
    <source>
        <dbReference type="Pfam" id="PF25087"/>
    </source>
</evidence>